<dbReference type="InterPro" id="IPR015943">
    <property type="entry name" value="WD40/YVTN_repeat-like_dom_sf"/>
</dbReference>
<protein>
    <submittedName>
        <fullName evidence="4">Cilia- and flagella-associated protein 57</fullName>
    </submittedName>
</protein>
<keyword evidence="1" id="KW-0853">WD repeat</keyword>
<dbReference type="Gene3D" id="2.130.10.10">
    <property type="entry name" value="YVTN repeat-like/Quinoprotein amine dehydrogenase"/>
    <property type="match status" value="2"/>
</dbReference>
<evidence type="ECO:0000256" key="3">
    <source>
        <dbReference type="SAM" id="MobiDB-lite"/>
    </source>
</evidence>
<keyword evidence="5" id="KW-1185">Reference proteome</keyword>
<sequence length="1403" mass="158641">MASSGSIFHHKATISPVHAFGISRHINDDLFYVDNEKLIFPVGKHYALYKHHQRSMAFIQEGDKGKNSTQTAITLSMDRKYFAVGELTEDDSSSGVSNSNLTQAALAATSSAPLPQISVYNVQTQKKIRTIARPPDVGDSSICCVAFSGDSKHCAACCTGPDYSLILWHWNQPLRVLGVAKQASQVSHISFHPLENSQLALSGPKLLKVYRWSENILKQFNLISGRRDPPNFTAHLWVDDTERIIAATDKGDLCIYDRGELHLTLISVLGNGIGITAMERWQNGFAVAGEHGKITLFEPSTDVQELYRIKTQLTVPRDFSITSLTVAPNSMQLAAVLNNSQICLANLSILGTVSEKDQESTLYDFVSNGFHAGSIVGLSAATRKPICVTCGVDGWVRIWNYIEMKCELAVQFDSETRSVSIHPSGFHLVVSCGDRVKLMNIMPTALETLKEIPFPQHSGCQEVQFSHGGSIFACAHAKTISIYRTYSGDCLGVLRGHIAPIRVMSFSESDRFLYSAGMDGALYQWNLEASNEPFRREHEHVLSGCNYSGIVAGDRQVAVCGSDLMLREVVDGQVTVEFQTGPITKRLTQLAIIPGNLALVCGMASGGIRFYAWPITETFARDTTKTDSQVVPVCDEYIAHSGQVTRVAITGDGLILLTAGDDGVLFVWAIQPIDFGKVRPVKLPDLSTFWDANLISRTELENQSQKIGALHNKIKELNFQSESQLARKEKSWTEKVETQKRDYEELLSQKQALIKSLEVQVHESKVKFDQKVTELEEQHLQAMDDLEKVYEHDVQLRQTTIKKLQEQKEEQQVKYDSMITQMQEQFNWKEDKIKQHYLAIDQQNQKAFEGLREEMKMLADKYETALQQQEEEGENELLTVKQAHKEELEKERERMKVMDTQILSLQTQLRQATNIVEPLKQEKNDLERRQLEAKATVEQLRNDLKNQDVRMNEHEDTITNKETMILRLKRENQELDKFKFVLEFKIRELEKTIQPKNEQIAALEEQIQDMDAELEREHRRSTTAQLELKEKEMRARAMLQENKQLKQKVMTQGRLIDNFKHDLQAAINTETSEWKEAFKQVYFTYVTNDDNLDMQKKSGSQADDQKAQEFSRQREFLERSVTTLKHSLDQSKHRGKAEVQGKLDENIRLIEEINELRKEKREQQMKIQELKKDILTLKTQQQRMTIQTQSRKSTQRIDSMQSTQHILGDGTRQPSYKGTLHHGSAKETQLALEQRSKVQELLQLMDWNTREMKEQQDEIVQLRGFVAALVERTESGTLEDMQQIAEMGKNLLRPRDPNPQSSFGGDSFMSNTLSSTTANATLPPRSRTQLSNYSASPGIVRGGSNDGRSQSSMASYPSKGGPPSRLPAIQTKASTPPTSSRPSSRHSQPPPSPNADVTRLPPV</sequence>
<keyword evidence="2" id="KW-0175">Coiled coil</keyword>
<feature type="compositionally biased region" description="Polar residues" evidence="3">
    <location>
        <begin position="1326"/>
        <end position="1335"/>
    </location>
</feature>
<feature type="coiled-coil region" evidence="2">
    <location>
        <begin position="700"/>
        <end position="760"/>
    </location>
</feature>
<feature type="compositionally biased region" description="Low complexity" evidence="3">
    <location>
        <begin position="1310"/>
        <end position="1322"/>
    </location>
</feature>
<name>A0ABQ9YFY1_9EUKA</name>
<feature type="region of interest" description="Disordered" evidence="3">
    <location>
        <begin position="1185"/>
        <end position="1222"/>
    </location>
</feature>
<evidence type="ECO:0000256" key="1">
    <source>
        <dbReference type="PROSITE-ProRule" id="PRU00221"/>
    </source>
</evidence>
<dbReference type="PANTHER" id="PTHR32215">
    <property type="entry name" value="CILIA- AND FLAGELLA-ASSOCIATED PROTEIN 57"/>
    <property type="match status" value="1"/>
</dbReference>
<dbReference type="SMART" id="SM00320">
    <property type="entry name" value="WD40"/>
    <property type="match status" value="7"/>
</dbReference>
<dbReference type="SUPFAM" id="SSF50978">
    <property type="entry name" value="WD40 repeat-like"/>
    <property type="match status" value="2"/>
</dbReference>
<dbReference type="PROSITE" id="PS50294">
    <property type="entry name" value="WD_REPEATS_REGION"/>
    <property type="match status" value="2"/>
</dbReference>
<dbReference type="Pfam" id="PF00400">
    <property type="entry name" value="WD40"/>
    <property type="match status" value="2"/>
</dbReference>
<dbReference type="InterPro" id="IPR036322">
    <property type="entry name" value="WD40_repeat_dom_sf"/>
</dbReference>
<dbReference type="InterPro" id="IPR052993">
    <property type="entry name" value="CFA-57"/>
</dbReference>
<dbReference type="PANTHER" id="PTHR32215:SF0">
    <property type="entry name" value="CILIA- AND FLAGELLA-ASSOCIATED PROTEIN 57"/>
    <property type="match status" value="1"/>
</dbReference>
<feature type="region of interest" description="Disordered" evidence="3">
    <location>
        <begin position="1289"/>
        <end position="1403"/>
    </location>
</feature>
<evidence type="ECO:0000313" key="4">
    <source>
        <dbReference type="EMBL" id="KAK2962662.1"/>
    </source>
</evidence>
<feature type="compositionally biased region" description="Polar residues" evidence="3">
    <location>
        <begin position="1346"/>
        <end position="1355"/>
    </location>
</feature>
<evidence type="ECO:0000256" key="2">
    <source>
        <dbReference type="SAM" id="Coils"/>
    </source>
</evidence>
<comment type="caution">
    <text evidence="4">The sequence shown here is derived from an EMBL/GenBank/DDBJ whole genome shotgun (WGS) entry which is preliminary data.</text>
</comment>
<feature type="repeat" description="WD" evidence="1">
    <location>
        <begin position="494"/>
        <end position="535"/>
    </location>
</feature>
<keyword evidence="4" id="KW-0966">Cell projection</keyword>
<gene>
    <name evidence="4" type="ORF">BLNAU_2495</name>
</gene>
<dbReference type="Proteomes" id="UP001281761">
    <property type="component" value="Unassembled WGS sequence"/>
</dbReference>
<organism evidence="4 5">
    <name type="scientific">Blattamonas nauphoetae</name>
    <dbReference type="NCBI Taxonomy" id="2049346"/>
    <lineage>
        <taxon>Eukaryota</taxon>
        <taxon>Metamonada</taxon>
        <taxon>Preaxostyla</taxon>
        <taxon>Oxymonadida</taxon>
        <taxon>Blattamonas</taxon>
    </lineage>
</organism>
<dbReference type="InterPro" id="IPR001680">
    <property type="entry name" value="WD40_rpt"/>
</dbReference>
<feature type="repeat" description="WD" evidence="1">
    <location>
        <begin position="637"/>
        <end position="671"/>
    </location>
</feature>
<accession>A0ABQ9YFY1</accession>
<evidence type="ECO:0000313" key="5">
    <source>
        <dbReference type="Proteomes" id="UP001281761"/>
    </source>
</evidence>
<reference evidence="4 5" key="1">
    <citation type="journal article" date="2022" name="bioRxiv">
        <title>Genomics of Preaxostyla Flagellates Illuminates Evolutionary Transitions and the Path Towards Mitochondrial Loss.</title>
        <authorList>
            <person name="Novak L.V.F."/>
            <person name="Treitli S.C."/>
            <person name="Pyrih J."/>
            <person name="Halakuc P."/>
            <person name="Pipaliya S.V."/>
            <person name="Vacek V."/>
            <person name="Brzon O."/>
            <person name="Soukal P."/>
            <person name="Eme L."/>
            <person name="Dacks J.B."/>
            <person name="Karnkowska A."/>
            <person name="Elias M."/>
            <person name="Hampl V."/>
        </authorList>
    </citation>
    <scope>NUCLEOTIDE SEQUENCE [LARGE SCALE GENOMIC DNA]</scope>
    <source>
        <strain evidence="4">NAU3</strain>
        <tissue evidence="4">Gut</tissue>
    </source>
</reference>
<keyword evidence="4" id="KW-0969">Cilium</keyword>
<keyword evidence="4" id="KW-0282">Flagellum</keyword>
<dbReference type="EMBL" id="JARBJD010000010">
    <property type="protein sequence ID" value="KAK2962662.1"/>
    <property type="molecule type" value="Genomic_DNA"/>
</dbReference>
<feature type="compositionally biased region" description="Polar residues" evidence="3">
    <location>
        <begin position="1185"/>
        <end position="1205"/>
    </location>
</feature>
<proteinExistence type="predicted"/>
<feature type="compositionally biased region" description="Low complexity" evidence="3">
    <location>
        <begin position="1374"/>
        <end position="1387"/>
    </location>
</feature>
<dbReference type="PROSITE" id="PS50082">
    <property type="entry name" value="WD_REPEATS_2"/>
    <property type="match status" value="2"/>
</dbReference>
<feature type="coiled-coil region" evidence="2">
    <location>
        <begin position="848"/>
        <end position="1048"/>
    </location>
</feature>